<dbReference type="SUPFAM" id="SSF54373">
    <property type="entry name" value="FAD-linked reductases, C-terminal domain"/>
    <property type="match status" value="1"/>
</dbReference>
<dbReference type="InterPro" id="IPR036188">
    <property type="entry name" value="FAD/NAD-bd_sf"/>
</dbReference>
<evidence type="ECO:0000256" key="1">
    <source>
        <dbReference type="ARBA" id="ARBA00023002"/>
    </source>
</evidence>
<dbReference type="PANTHER" id="PTHR13847">
    <property type="entry name" value="SARCOSINE DEHYDROGENASE-RELATED"/>
    <property type="match status" value="1"/>
</dbReference>
<sequence>MTVSPDPALPTSASVVIIGGGIMGASAAFHLAEAGVKDVLLLERGLLASGSTSKAAGGVRAQFSDPVNIELGARGLEAFENFHERPGWAIDLHQVGYLFVITEAGDLAAYEQSIELQHRMGIQSRLLTPREAHELSPGIIVDDLLAAAFHQRDGYCSPESVVHGYAAGARRHGAIVRTGVTVEGIEMDGPAIVAVHTSAGVVRTSTVVCAAGAWSKEVGAMAGVSLEVEPLRRQILITEPLDESLASVLPSTMPMTIDAATTFYLHREGPGILLGMSYAGESPGFTHDYSEDWMPDLIEAMERRCPSLLDIGIAHRWSGLYEVTPDSNALIGEAAGVERFLYAAGFSGHGFLQGPAVGEVLRDLYLHREPPVDVRPFTADRFAFGGLRAEHNIV</sequence>
<dbReference type="Gene3D" id="3.30.9.10">
    <property type="entry name" value="D-Amino Acid Oxidase, subunit A, domain 2"/>
    <property type="match status" value="1"/>
</dbReference>
<evidence type="ECO:0000313" key="3">
    <source>
        <dbReference type="EMBL" id="CAB4747573.1"/>
    </source>
</evidence>
<proteinExistence type="predicted"/>
<protein>
    <submittedName>
        <fullName evidence="3">Unannotated protein</fullName>
    </submittedName>
</protein>
<evidence type="ECO:0000259" key="2">
    <source>
        <dbReference type="Pfam" id="PF01266"/>
    </source>
</evidence>
<name>A0A6J6TLJ5_9ZZZZ</name>
<dbReference type="GO" id="GO:0005737">
    <property type="term" value="C:cytoplasm"/>
    <property type="evidence" value="ECO:0007669"/>
    <property type="project" value="TreeGrafter"/>
</dbReference>
<dbReference type="InterPro" id="IPR006076">
    <property type="entry name" value="FAD-dep_OxRdtase"/>
</dbReference>
<dbReference type="PANTHER" id="PTHR13847:SF287">
    <property type="entry name" value="FAD-DEPENDENT OXIDOREDUCTASE DOMAIN-CONTAINING PROTEIN 1"/>
    <property type="match status" value="1"/>
</dbReference>
<keyword evidence="1" id="KW-0560">Oxidoreductase</keyword>
<dbReference type="AlphaFoldDB" id="A0A6J6TLJ5"/>
<reference evidence="3" key="1">
    <citation type="submission" date="2020-05" db="EMBL/GenBank/DDBJ databases">
        <authorList>
            <person name="Chiriac C."/>
            <person name="Salcher M."/>
            <person name="Ghai R."/>
            <person name="Kavagutti S V."/>
        </authorList>
    </citation>
    <scope>NUCLEOTIDE SEQUENCE</scope>
</reference>
<organism evidence="3">
    <name type="scientific">freshwater metagenome</name>
    <dbReference type="NCBI Taxonomy" id="449393"/>
    <lineage>
        <taxon>unclassified sequences</taxon>
        <taxon>metagenomes</taxon>
        <taxon>ecological metagenomes</taxon>
    </lineage>
</organism>
<feature type="domain" description="FAD dependent oxidoreductase" evidence="2">
    <location>
        <begin position="15"/>
        <end position="364"/>
    </location>
</feature>
<dbReference type="SUPFAM" id="SSF51905">
    <property type="entry name" value="FAD/NAD(P)-binding domain"/>
    <property type="match status" value="1"/>
</dbReference>
<dbReference type="Pfam" id="PF01266">
    <property type="entry name" value="DAO"/>
    <property type="match status" value="1"/>
</dbReference>
<dbReference type="Gene3D" id="3.50.50.60">
    <property type="entry name" value="FAD/NAD(P)-binding domain"/>
    <property type="match status" value="1"/>
</dbReference>
<dbReference type="GO" id="GO:0016491">
    <property type="term" value="F:oxidoreductase activity"/>
    <property type="evidence" value="ECO:0007669"/>
    <property type="project" value="UniProtKB-KW"/>
</dbReference>
<dbReference type="EMBL" id="CAEZYZ010000094">
    <property type="protein sequence ID" value="CAB4747573.1"/>
    <property type="molecule type" value="Genomic_DNA"/>
</dbReference>
<gene>
    <name evidence="3" type="ORF">UFOPK2810_00677</name>
</gene>
<accession>A0A6J6TLJ5</accession>